<dbReference type="AlphaFoldDB" id="A0A086J0L5"/>
<sequence>MSTNKKHSRKLRGHVSHGHGRVGKHRKHPGGRGKAGGLTHHRTLFQRYHPDFFGKRGMNIYFRRYNSSYAPYIAVDEIWSLVDKCGQYDQFANDASQVPVVNLSDFGIFKVIGSGATPIRPIVVKARRFTPEAEEKIVKAGGQCILTV</sequence>
<dbReference type="OrthoDB" id="61900at2759"/>
<dbReference type="InterPro" id="IPR036227">
    <property type="entry name" value="Ribosomal_uL15/eL18_sf"/>
</dbReference>
<reference evidence="6 7" key="1">
    <citation type="journal article" date="2014" name="Genome Announc.">
        <title>Genome Sequence of the Microsporidian Species Nematocida sp1 Strain ERTm6 (ATCC PRA-372).</title>
        <authorList>
            <person name="Bakowski M.A."/>
            <person name="Priest M."/>
            <person name="Young S."/>
            <person name="Cuomo C.A."/>
            <person name="Troemel E.R."/>
        </authorList>
    </citation>
    <scope>NUCLEOTIDE SEQUENCE [LARGE SCALE GENOMIC DNA]</scope>
    <source>
        <strain evidence="6 7">ERTm6</strain>
    </source>
</reference>
<evidence type="ECO:0000259" key="5">
    <source>
        <dbReference type="Pfam" id="PF00828"/>
    </source>
</evidence>
<comment type="similarity">
    <text evidence="1">Belongs to the universal ribosomal protein uL15 family.</text>
</comment>
<dbReference type="HAMAP" id="MF_01341">
    <property type="entry name" value="Ribosomal_uL15"/>
    <property type="match status" value="1"/>
</dbReference>
<evidence type="ECO:0000313" key="7">
    <source>
        <dbReference type="Proteomes" id="UP000054524"/>
    </source>
</evidence>
<dbReference type="GO" id="GO:0022625">
    <property type="term" value="C:cytosolic large ribosomal subunit"/>
    <property type="evidence" value="ECO:0007669"/>
    <property type="project" value="TreeGrafter"/>
</dbReference>
<keyword evidence="3" id="KW-0687">Ribonucleoprotein</keyword>
<gene>
    <name evidence="6" type="ORF">NESG_01662</name>
</gene>
<evidence type="ECO:0000256" key="2">
    <source>
        <dbReference type="ARBA" id="ARBA00022980"/>
    </source>
</evidence>
<dbReference type="PANTHER" id="PTHR11721">
    <property type="entry name" value="60S RIBOSOMAL PROTEIN L27A"/>
    <property type="match status" value="1"/>
</dbReference>
<feature type="compositionally biased region" description="Basic residues" evidence="4">
    <location>
        <begin position="1"/>
        <end position="31"/>
    </location>
</feature>
<evidence type="ECO:0000256" key="4">
    <source>
        <dbReference type="SAM" id="MobiDB-lite"/>
    </source>
</evidence>
<dbReference type="RefSeq" id="XP_052904238.1">
    <property type="nucleotide sequence ID" value="XM_053049288.1"/>
</dbReference>
<feature type="region of interest" description="Disordered" evidence="4">
    <location>
        <begin position="1"/>
        <end position="40"/>
    </location>
</feature>
<organism evidence="6 7">
    <name type="scientific">Nematocida ausubeli (strain ATCC PRA-371 / ERTm2)</name>
    <name type="common">Nematode killer fungus</name>
    <dbReference type="NCBI Taxonomy" id="1913371"/>
    <lineage>
        <taxon>Eukaryota</taxon>
        <taxon>Fungi</taxon>
        <taxon>Fungi incertae sedis</taxon>
        <taxon>Microsporidia</taxon>
        <taxon>Nematocida</taxon>
    </lineage>
</organism>
<evidence type="ECO:0000256" key="1">
    <source>
        <dbReference type="ARBA" id="ARBA00007320"/>
    </source>
</evidence>
<name>A0A086J0L5_NEMA1</name>
<dbReference type="GO" id="GO:0003735">
    <property type="term" value="F:structural constituent of ribosome"/>
    <property type="evidence" value="ECO:0007669"/>
    <property type="project" value="InterPro"/>
</dbReference>
<evidence type="ECO:0000256" key="3">
    <source>
        <dbReference type="ARBA" id="ARBA00023274"/>
    </source>
</evidence>
<dbReference type="PANTHER" id="PTHR11721:SF3">
    <property type="entry name" value="LARGE RIBOSOMAL SUBUNIT PROTEIN UL15"/>
    <property type="match status" value="1"/>
</dbReference>
<keyword evidence="7" id="KW-1185">Reference proteome</keyword>
<protein>
    <submittedName>
        <fullName evidence="6">50S ribosomal protein L18</fullName>
    </submittedName>
</protein>
<dbReference type="Pfam" id="PF00828">
    <property type="entry name" value="Ribosomal_L27A"/>
    <property type="match status" value="1"/>
</dbReference>
<evidence type="ECO:0000313" key="6">
    <source>
        <dbReference type="EMBL" id="KFG25683.1"/>
    </source>
</evidence>
<dbReference type="HOGENOM" id="CLU_109163_1_0_1"/>
<dbReference type="GeneID" id="77676635"/>
<dbReference type="Gene3D" id="3.100.10.10">
    <property type="match status" value="1"/>
</dbReference>
<dbReference type="InterPro" id="IPR021131">
    <property type="entry name" value="Ribosomal_uL15/eL18"/>
</dbReference>
<comment type="caution">
    <text evidence="6">The sequence shown here is derived from an EMBL/GenBank/DDBJ whole genome shotgun (WGS) entry which is preliminary data.</text>
</comment>
<dbReference type="InterPro" id="IPR030878">
    <property type="entry name" value="Ribosomal_uL15"/>
</dbReference>
<keyword evidence="2 6" id="KW-0689">Ribosomal protein</keyword>
<dbReference type="EMBL" id="AKIJ01000004">
    <property type="protein sequence ID" value="KFG25683.1"/>
    <property type="molecule type" value="Genomic_DNA"/>
</dbReference>
<dbReference type="SUPFAM" id="SSF52080">
    <property type="entry name" value="Ribosomal proteins L15p and L18e"/>
    <property type="match status" value="1"/>
</dbReference>
<dbReference type="GO" id="GO:0006412">
    <property type="term" value="P:translation"/>
    <property type="evidence" value="ECO:0007669"/>
    <property type="project" value="InterPro"/>
</dbReference>
<dbReference type="Proteomes" id="UP000054524">
    <property type="component" value="Unassembled WGS sequence"/>
</dbReference>
<accession>A0A086J0L5</accession>
<feature type="domain" description="Large ribosomal subunit protein uL15/eL18" evidence="5">
    <location>
        <begin position="73"/>
        <end position="145"/>
    </location>
</feature>
<proteinExistence type="inferred from homology"/>